<dbReference type="Gene3D" id="3.40.630.30">
    <property type="match status" value="1"/>
</dbReference>
<evidence type="ECO:0000313" key="2">
    <source>
        <dbReference type="EMBL" id="ANE50274.1"/>
    </source>
</evidence>
<evidence type="ECO:0000313" key="3">
    <source>
        <dbReference type="Proteomes" id="UP000077177"/>
    </source>
</evidence>
<name>A0A172TTR9_9BACT</name>
<gene>
    <name evidence="2" type="ORF">SY85_06935</name>
</gene>
<dbReference type="Proteomes" id="UP000077177">
    <property type="component" value="Chromosome"/>
</dbReference>
<sequence length="186" mass="21784">MFPVLTTDRFLLHEIIADDQAFIFEGLSHPQVIPFYGVSYQTLEAVETQMDFYRDMQVNETGTWWKIVKRETGERVGAIGFNNYNKQHSRTEIGYWLLPQYWKNGIIQEVLPVMIDFILHKKKIHRIEALVETGNTASENVLKRLGFTYEGCMRDCEIKNENYISLSIYSLLSTDTLNIAHEHCYH</sequence>
<accession>A0A172TTR9</accession>
<dbReference type="PANTHER" id="PTHR43792:SF9">
    <property type="entry name" value="RIBOSOMAL-PROTEIN-ALANINE ACETYLTRANSFERASE"/>
    <property type="match status" value="1"/>
</dbReference>
<dbReference type="KEGG" id="fla:SY85_06935"/>
<reference evidence="2 3" key="2">
    <citation type="journal article" date="2016" name="Int. J. Syst. Evol. Microbiol.">
        <title>Flavisolibacter tropicus sp. nov., isolated from tropical soil.</title>
        <authorList>
            <person name="Lee J.J."/>
            <person name="Kang M.S."/>
            <person name="Kim G.S."/>
            <person name="Lee C.S."/>
            <person name="Lim S."/>
            <person name="Lee J."/>
            <person name="Roh S.H."/>
            <person name="Kang H."/>
            <person name="Ha J.M."/>
            <person name="Bae S."/>
            <person name="Jung H.Y."/>
            <person name="Kim M.K."/>
        </authorList>
    </citation>
    <scope>NUCLEOTIDE SEQUENCE [LARGE SCALE GENOMIC DNA]</scope>
    <source>
        <strain evidence="2 3">LCS9</strain>
    </source>
</reference>
<dbReference type="InterPro" id="IPR051531">
    <property type="entry name" value="N-acetyltransferase"/>
</dbReference>
<dbReference type="STRING" id="1492898.SY85_06935"/>
<reference evidence="3" key="1">
    <citation type="submission" date="2015-01" db="EMBL/GenBank/DDBJ databases">
        <title>Flavisolibacter sp./LCS9/ whole genome sequencing.</title>
        <authorList>
            <person name="Kim M.K."/>
            <person name="Srinivasan S."/>
            <person name="Lee J.-J."/>
        </authorList>
    </citation>
    <scope>NUCLEOTIDE SEQUENCE [LARGE SCALE GENOMIC DNA]</scope>
    <source>
        <strain evidence="3">LCS9</strain>
    </source>
</reference>
<protein>
    <recommendedName>
        <fullName evidence="1">N-acetyltransferase domain-containing protein</fullName>
    </recommendedName>
</protein>
<dbReference type="EMBL" id="CP011390">
    <property type="protein sequence ID" value="ANE50274.1"/>
    <property type="molecule type" value="Genomic_DNA"/>
</dbReference>
<dbReference type="PANTHER" id="PTHR43792">
    <property type="entry name" value="GNAT FAMILY, PUTATIVE (AFU_ORTHOLOGUE AFUA_3G00765)-RELATED-RELATED"/>
    <property type="match status" value="1"/>
</dbReference>
<dbReference type="InterPro" id="IPR000182">
    <property type="entry name" value="GNAT_dom"/>
</dbReference>
<feature type="domain" description="N-acetyltransferase" evidence="1">
    <location>
        <begin position="22"/>
        <end position="169"/>
    </location>
</feature>
<keyword evidence="3" id="KW-1185">Reference proteome</keyword>
<dbReference type="SUPFAM" id="SSF55729">
    <property type="entry name" value="Acyl-CoA N-acyltransferases (Nat)"/>
    <property type="match status" value="1"/>
</dbReference>
<evidence type="ECO:0000259" key="1">
    <source>
        <dbReference type="PROSITE" id="PS51186"/>
    </source>
</evidence>
<dbReference type="GO" id="GO:0008999">
    <property type="term" value="F:protein-N-terminal-alanine acetyltransferase activity"/>
    <property type="evidence" value="ECO:0007669"/>
    <property type="project" value="TreeGrafter"/>
</dbReference>
<dbReference type="PROSITE" id="PS51186">
    <property type="entry name" value="GNAT"/>
    <property type="match status" value="1"/>
</dbReference>
<proteinExistence type="predicted"/>
<dbReference type="RefSeq" id="WP_066402833.1">
    <property type="nucleotide sequence ID" value="NZ_CP011390.1"/>
</dbReference>
<dbReference type="InterPro" id="IPR016181">
    <property type="entry name" value="Acyl_CoA_acyltransferase"/>
</dbReference>
<dbReference type="OrthoDB" id="9811523at2"/>
<dbReference type="Pfam" id="PF13302">
    <property type="entry name" value="Acetyltransf_3"/>
    <property type="match status" value="1"/>
</dbReference>
<dbReference type="GO" id="GO:0005737">
    <property type="term" value="C:cytoplasm"/>
    <property type="evidence" value="ECO:0007669"/>
    <property type="project" value="TreeGrafter"/>
</dbReference>
<organism evidence="2 3">
    <name type="scientific">Flavisolibacter tropicus</name>
    <dbReference type="NCBI Taxonomy" id="1492898"/>
    <lineage>
        <taxon>Bacteria</taxon>
        <taxon>Pseudomonadati</taxon>
        <taxon>Bacteroidota</taxon>
        <taxon>Chitinophagia</taxon>
        <taxon>Chitinophagales</taxon>
        <taxon>Chitinophagaceae</taxon>
        <taxon>Flavisolibacter</taxon>
    </lineage>
</organism>
<dbReference type="AlphaFoldDB" id="A0A172TTR9"/>